<evidence type="ECO:0000313" key="1">
    <source>
        <dbReference type="EMBL" id="VDD66012.1"/>
    </source>
</evidence>
<accession>A0A3P6HE54</accession>
<proteinExistence type="predicted"/>
<name>A0A3P6HE54_BRAOL</name>
<protein>
    <submittedName>
        <fullName evidence="1">Uncharacterized protein</fullName>
    </submittedName>
</protein>
<organism evidence="1">
    <name type="scientific">Brassica oleracea</name>
    <name type="common">Wild cabbage</name>
    <dbReference type="NCBI Taxonomy" id="3712"/>
    <lineage>
        <taxon>Eukaryota</taxon>
        <taxon>Viridiplantae</taxon>
        <taxon>Streptophyta</taxon>
        <taxon>Embryophyta</taxon>
        <taxon>Tracheophyta</taxon>
        <taxon>Spermatophyta</taxon>
        <taxon>Magnoliopsida</taxon>
        <taxon>eudicotyledons</taxon>
        <taxon>Gunneridae</taxon>
        <taxon>Pentapetalae</taxon>
        <taxon>rosids</taxon>
        <taxon>malvids</taxon>
        <taxon>Brassicales</taxon>
        <taxon>Brassicaceae</taxon>
        <taxon>Brassiceae</taxon>
        <taxon>Brassica</taxon>
    </lineage>
</organism>
<reference evidence="1" key="1">
    <citation type="submission" date="2018-11" db="EMBL/GenBank/DDBJ databases">
        <authorList>
            <consortium name="Genoscope - CEA"/>
            <person name="William W."/>
        </authorList>
    </citation>
    <scope>NUCLEOTIDE SEQUENCE</scope>
</reference>
<gene>
    <name evidence="1" type="ORF">BOLSC56T61240H</name>
</gene>
<sequence length="55" mass="6534">MVRTALTKFLNRTIHYYSLHQKFPLMKDGNHWKIKIRMSDEIVVAICSITDQLNN</sequence>
<dbReference type="AlphaFoldDB" id="A0A3P6HE54"/>
<dbReference type="EMBL" id="LR031916">
    <property type="protein sequence ID" value="VDD66012.1"/>
    <property type="molecule type" value="Genomic_DNA"/>
</dbReference>